<dbReference type="Pfam" id="PF00571">
    <property type="entry name" value="CBS"/>
    <property type="match status" value="1"/>
</dbReference>
<evidence type="ECO:0000313" key="2">
    <source>
        <dbReference type="EMBL" id="SVD93356.1"/>
    </source>
</evidence>
<feature type="domain" description="CBS" evidence="1">
    <location>
        <begin position="17"/>
        <end position="58"/>
    </location>
</feature>
<dbReference type="InterPro" id="IPR046342">
    <property type="entry name" value="CBS_dom_sf"/>
</dbReference>
<dbReference type="EMBL" id="UINC01182890">
    <property type="protein sequence ID" value="SVD93356.1"/>
    <property type="molecule type" value="Genomic_DNA"/>
</dbReference>
<dbReference type="SUPFAM" id="SSF54631">
    <property type="entry name" value="CBS-domain pair"/>
    <property type="match status" value="1"/>
</dbReference>
<evidence type="ECO:0000259" key="1">
    <source>
        <dbReference type="Pfam" id="PF00571"/>
    </source>
</evidence>
<protein>
    <recommendedName>
        <fullName evidence="1">CBS domain-containing protein</fullName>
    </recommendedName>
</protein>
<accession>A0A382ZCV9</accession>
<proteinExistence type="predicted"/>
<name>A0A382ZCV9_9ZZZZ</name>
<dbReference type="Gene3D" id="3.10.580.10">
    <property type="entry name" value="CBS-domain"/>
    <property type="match status" value="1"/>
</dbReference>
<organism evidence="2">
    <name type="scientific">marine metagenome</name>
    <dbReference type="NCBI Taxonomy" id="408172"/>
    <lineage>
        <taxon>unclassified sequences</taxon>
        <taxon>metagenomes</taxon>
        <taxon>ecological metagenomes</taxon>
    </lineage>
</organism>
<dbReference type="InterPro" id="IPR000644">
    <property type="entry name" value="CBS_dom"/>
</dbReference>
<dbReference type="AlphaFoldDB" id="A0A382ZCV9"/>
<feature type="non-terminal residue" evidence="2">
    <location>
        <position position="99"/>
    </location>
</feature>
<sequence>MTKKIDRQDWRAAVLGLGATVEEGIRNLDASHLQIALVLGERGDLVGTLTDGDIRRGLLRGVGLQDTVDGLINTDPLVVTPAVGQEAVRRMMVEHRIHE</sequence>
<reference evidence="2" key="1">
    <citation type="submission" date="2018-05" db="EMBL/GenBank/DDBJ databases">
        <authorList>
            <person name="Lanie J.A."/>
            <person name="Ng W.-L."/>
            <person name="Kazmierczak K.M."/>
            <person name="Andrzejewski T.M."/>
            <person name="Davidsen T.M."/>
            <person name="Wayne K.J."/>
            <person name="Tettelin H."/>
            <person name="Glass J.I."/>
            <person name="Rusch D."/>
            <person name="Podicherti R."/>
            <person name="Tsui H.-C.T."/>
            <person name="Winkler M.E."/>
        </authorList>
    </citation>
    <scope>NUCLEOTIDE SEQUENCE</scope>
</reference>
<gene>
    <name evidence="2" type="ORF">METZ01_LOCUS446210</name>
</gene>